<keyword evidence="2" id="KW-1185">Reference proteome</keyword>
<gene>
    <name evidence="1" type="ORF">JOB18_029169</name>
</gene>
<reference evidence="1 2" key="1">
    <citation type="journal article" date="2021" name="Sci. Rep.">
        <title>Chromosome anchoring in Senegalese sole (Solea senegalensis) reveals sex-associated markers and genome rearrangements in flatfish.</title>
        <authorList>
            <person name="Guerrero-Cozar I."/>
            <person name="Gomez-Garrido J."/>
            <person name="Berbel C."/>
            <person name="Martinez-Blanch J.F."/>
            <person name="Alioto T."/>
            <person name="Claros M.G."/>
            <person name="Gagnaire P.A."/>
            <person name="Manchado M."/>
        </authorList>
    </citation>
    <scope>NUCLEOTIDE SEQUENCE [LARGE SCALE GENOMIC DNA]</scope>
    <source>
        <strain evidence="1">Sse05_10M</strain>
    </source>
</reference>
<evidence type="ECO:0000313" key="2">
    <source>
        <dbReference type="Proteomes" id="UP000693946"/>
    </source>
</evidence>
<comment type="caution">
    <text evidence="1">The sequence shown here is derived from an EMBL/GenBank/DDBJ whole genome shotgun (WGS) entry which is preliminary data.</text>
</comment>
<protein>
    <recommendedName>
        <fullName evidence="3">Secreted protein</fullName>
    </recommendedName>
</protein>
<dbReference type="Proteomes" id="UP000693946">
    <property type="component" value="Linkage Group LG13"/>
</dbReference>
<proteinExistence type="predicted"/>
<accession>A0AAV6SGY5</accession>
<sequence length="73" mass="8456">MCVCVRVCVNLSVSHTTEQWSPKQSADISPGVCRPPGRRHVWVYINAHSHRFCRPFSATLRHTAHQFWVLLKE</sequence>
<organism evidence="1 2">
    <name type="scientific">Solea senegalensis</name>
    <name type="common">Senegalese sole</name>
    <dbReference type="NCBI Taxonomy" id="28829"/>
    <lineage>
        <taxon>Eukaryota</taxon>
        <taxon>Metazoa</taxon>
        <taxon>Chordata</taxon>
        <taxon>Craniata</taxon>
        <taxon>Vertebrata</taxon>
        <taxon>Euteleostomi</taxon>
        <taxon>Actinopterygii</taxon>
        <taxon>Neopterygii</taxon>
        <taxon>Teleostei</taxon>
        <taxon>Neoteleostei</taxon>
        <taxon>Acanthomorphata</taxon>
        <taxon>Carangaria</taxon>
        <taxon>Pleuronectiformes</taxon>
        <taxon>Pleuronectoidei</taxon>
        <taxon>Soleidae</taxon>
        <taxon>Solea</taxon>
    </lineage>
</organism>
<dbReference type="EMBL" id="JAGKHQ010000005">
    <property type="protein sequence ID" value="KAG7516337.1"/>
    <property type="molecule type" value="Genomic_DNA"/>
</dbReference>
<name>A0AAV6SGY5_SOLSE</name>
<evidence type="ECO:0008006" key="3">
    <source>
        <dbReference type="Google" id="ProtNLM"/>
    </source>
</evidence>
<dbReference type="AlphaFoldDB" id="A0AAV6SGY5"/>
<evidence type="ECO:0000313" key="1">
    <source>
        <dbReference type="EMBL" id="KAG7516337.1"/>
    </source>
</evidence>